<comment type="caution">
    <text evidence="8">The sequence shown here is derived from an EMBL/GenBank/DDBJ whole genome shotgun (WGS) entry which is preliminary data.</text>
</comment>
<proteinExistence type="predicted"/>
<dbReference type="Gene3D" id="1.20.1250.20">
    <property type="entry name" value="MFS general substrate transporter like domains"/>
    <property type="match status" value="1"/>
</dbReference>
<dbReference type="PROSITE" id="PS50850">
    <property type="entry name" value="MFS"/>
    <property type="match status" value="1"/>
</dbReference>
<evidence type="ECO:0000256" key="2">
    <source>
        <dbReference type="ARBA" id="ARBA00022475"/>
    </source>
</evidence>
<reference evidence="8 9" key="1">
    <citation type="submission" date="2015-07" db="EMBL/GenBank/DDBJ databases">
        <authorList>
            <person name="Ju K.-S."/>
            <person name="Doroghazi J.R."/>
            <person name="Metcalf W.W."/>
        </authorList>
    </citation>
    <scope>NUCLEOTIDE SEQUENCE [LARGE SCALE GENOMIC DNA]</scope>
    <source>
        <strain evidence="8 9">NRRL B-3589</strain>
    </source>
</reference>
<dbReference type="Proteomes" id="UP000037020">
    <property type="component" value="Unassembled WGS sequence"/>
</dbReference>
<dbReference type="PANTHER" id="PTHR23513:SF11">
    <property type="entry name" value="STAPHYLOFERRIN A TRANSPORTER"/>
    <property type="match status" value="1"/>
</dbReference>
<name>A0ABR5J3T4_9ACTN</name>
<accession>A0ABR5J3T4</accession>
<keyword evidence="9" id="KW-1185">Reference proteome</keyword>
<evidence type="ECO:0000256" key="5">
    <source>
        <dbReference type="ARBA" id="ARBA00023136"/>
    </source>
</evidence>
<dbReference type="PANTHER" id="PTHR23513">
    <property type="entry name" value="INTEGRAL MEMBRANE EFFLUX PROTEIN-RELATED"/>
    <property type="match status" value="1"/>
</dbReference>
<feature type="non-terminal residue" evidence="8">
    <location>
        <position position="114"/>
    </location>
</feature>
<sequence>MVPELLRTNRNFRLYFIGRSITALTLAIGPVVLPFAVLAAHGSATSVATVLTAQEAPIIVLVLIGGVLGDRYERMTILAGANTLSSVAQFIMAALLLTHTAEVPTLLAAALLSG</sequence>
<keyword evidence="5 6" id="KW-0472">Membrane</keyword>
<dbReference type="EMBL" id="LGUT01001876">
    <property type="protein sequence ID" value="KOG88062.1"/>
    <property type="molecule type" value="Genomic_DNA"/>
</dbReference>
<gene>
    <name evidence="8" type="ORF">ADK38_21900</name>
</gene>
<feature type="transmembrane region" description="Helical" evidence="6">
    <location>
        <begin position="21"/>
        <end position="41"/>
    </location>
</feature>
<evidence type="ECO:0000256" key="4">
    <source>
        <dbReference type="ARBA" id="ARBA00022989"/>
    </source>
</evidence>
<dbReference type="InterPro" id="IPR036259">
    <property type="entry name" value="MFS_trans_sf"/>
</dbReference>
<keyword evidence="2" id="KW-1003">Cell membrane</keyword>
<feature type="transmembrane region" description="Helical" evidence="6">
    <location>
        <begin position="47"/>
        <end position="68"/>
    </location>
</feature>
<dbReference type="InterPro" id="IPR020846">
    <property type="entry name" value="MFS_dom"/>
</dbReference>
<evidence type="ECO:0000256" key="3">
    <source>
        <dbReference type="ARBA" id="ARBA00022692"/>
    </source>
</evidence>
<evidence type="ECO:0000313" key="8">
    <source>
        <dbReference type="EMBL" id="KOG88062.1"/>
    </source>
</evidence>
<evidence type="ECO:0000313" key="9">
    <source>
        <dbReference type="Proteomes" id="UP000037020"/>
    </source>
</evidence>
<feature type="domain" description="Major facilitator superfamily (MFS) profile" evidence="7">
    <location>
        <begin position="11"/>
        <end position="114"/>
    </location>
</feature>
<keyword evidence="4 6" id="KW-1133">Transmembrane helix</keyword>
<comment type="subcellular location">
    <subcellularLocation>
        <location evidence="1">Cell membrane</location>
        <topology evidence="1">Multi-pass membrane protein</topology>
    </subcellularLocation>
</comment>
<organism evidence="8 9">
    <name type="scientific">Streptomyces varsoviensis</name>
    <dbReference type="NCBI Taxonomy" id="67373"/>
    <lineage>
        <taxon>Bacteria</taxon>
        <taxon>Bacillati</taxon>
        <taxon>Actinomycetota</taxon>
        <taxon>Actinomycetes</taxon>
        <taxon>Kitasatosporales</taxon>
        <taxon>Streptomycetaceae</taxon>
        <taxon>Streptomyces</taxon>
    </lineage>
</organism>
<evidence type="ECO:0000256" key="6">
    <source>
        <dbReference type="SAM" id="Phobius"/>
    </source>
</evidence>
<evidence type="ECO:0000256" key="1">
    <source>
        <dbReference type="ARBA" id="ARBA00004651"/>
    </source>
</evidence>
<evidence type="ECO:0000259" key="7">
    <source>
        <dbReference type="PROSITE" id="PS50850"/>
    </source>
</evidence>
<keyword evidence="3 6" id="KW-0812">Transmembrane</keyword>
<dbReference type="SUPFAM" id="SSF103473">
    <property type="entry name" value="MFS general substrate transporter"/>
    <property type="match status" value="1"/>
</dbReference>
<protein>
    <recommendedName>
        <fullName evidence="7">Major facilitator superfamily (MFS) profile domain-containing protein</fullName>
    </recommendedName>
</protein>